<keyword evidence="2" id="KW-1185">Reference proteome</keyword>
<reference evidence="1 2" key="1">
    <citation type="journal article" date="2011" name="Stand. Genomic Sci.">
        <title>Complete genome sequence of the filamentous gliding predatory bacterium Herpetosiphon aurantiacus type strain (114-95(T)).</title>
        <authorList>
            <person name="Kiss H."/>
            <person name="Nett M."/>
            <person name="Domin N."/>
            <person name="Martin K."/>
            <person name="Maresca J.A."/>
            <person name="Copeland A."/>
            <person name="Lapidus A."/>
            <person name="Lucas S."/>
            <person name="Berry K.W."/>
            <person name="Glavina Del Rio T."/>
            <person name="Dalin E."/>
            <person name="Tice H."/>
            <person name="Pitluck S."/>
            <person name="Richardson P."/>
            <person name="Bruce D."/>
            <person name="Goodwin L."/>
            <person name="Han C."/>
            <person name="Detter J.C."/>
            <person name="Schmutz J."/>
            <person name="Brettin T."/>
            <person name="Land M."/>
            <person name="Hauser L."/>
            <person name="Kyrpides N.C."/>
            <person name="Ivanova N."/>
            <person name="Goker M."/>
            <person name="Woyke T."/>
            <person name="Klenk H.P."/>
            <person name="Bryant D.A."/>
        </authorList>
    </citation>
    <scope>NUCLEOTIDE SEQUENCE [LARGE SCALE GENOMIC DNA]</scope>
    <source>
        <strain evidence="2">ATCC 23779 / DSM 785 / 114-95</strain>
    </source>
</reference>
<dbReference type="AlphaFoldDB" id="A9B1W8"/>
<accession>A9B1W8</accession>
<dbReference type="PROSITE" id="PS51257">
    <property type="entry name" value="PROKAR_LIPOPROTEIN"/>
    <property type="match status" value="1"/>
</dbReference>
<dbReference type="HOGENOM" id="CLU_2523003_0_0_0"/>
<dbReference type="EMBL" id="CP000875">
    <property type="protein sequence ID" value="ABX05410.1"/>
    <property type="molecule type" value="Genomic_DNA"/>
</dbReference>
<dbReference type="InParanoid" id="A9B1W8"/>
<dbReference type="BioCyc" id="HAUR316274:GHYA-2803-MONOMER"/>
<proteinExistence type="predicted"/>
<dbReference type="InterPro" id="IPR021377">
    <property type="entry name" value="DUF3006"/>
</dbReference>
<dbReference type="STRING" id="316274.Haur_2772"/>
<organism evidence="1 2">
    <name type="scientific">Herpetosiphon aurantiacus (strain ATCC 23779 / DSM 785 / 114-95)</name>
    <dbReference type="NCBI Taxonomy" id="316274"/>
    <lineage>
        <taxon>Bacteria</taxon>
        <taxon>Bacillati</taxon>
        <taxon>Chloroflexota</taxon>
        <taxon>Chloroflexia</taxon>
        <taxon>Herpetosiphonales</taxon>
        <taxon>Herpetosiphonaceae</taxon>
        <taxon>Herpetosiphon</taxon>
    </lineage>
</organism>
<evidence type="ECO:0000313" key="1">
    <source>
        <dbReference type="EMBL" id="ABX05410.1"/>
    </source>
</evidence>
<evidence type="ECO:0000313" key="2">
    <source>
        <dbReference type="Proteomes" id="UP000000787"/>
    </source>
</evidence>
<dbReference type="eggNOG" id="ENOG5030BY5">
    <property type="taxonomic scope" value="Bacteria"/>
</dbReference>
<dbReference type="KEGG" id="hau:Haur_2772"/>
<gene>
    <name evidence="1" type="ordered locus">Haur_2772</name>
</gene>
<evidence type="ECO:0008006" key="3">
    <source>
        <dbReference type="Google" id="ProtNLM"/>
    </source>
</evidence>
<dbReference type="Pfam" id="PF11213">
    <property type="entry name" value="DUF3006"/>
    <property type="match status" value="1"/>
</dbReference>
<sequence length="84" mass="9511">MLVVFDRYEGEHAVLIDQHNHQIYNIVIGCLPASAQVGDYLDLSFDTANQPQLILAPEQRQAAEQRITAKLERLRRGDHLANNS</sequence>
<protein>
    <recommendedName>
        <fullName evidence="3">DUF3006 domain-containing protein</fullName>
    </recommendedName>
</protein>
<name>A9B1W8_HERA2</name>
<dbReference type="Proteomes" id="UP000000787">
    <property type="component" value="Chromosome"/>
</dbReference>